<dbReference type="AlphaFoldDB" id="A0A1I3JHK5"/>
<keyword evidence="8" id="KW-1185">Reference proteome</keyword>
<dbReference type="InterPro" id="IPR003837">
    <property type="entry name" value="GatC"/>
</dbReference>
<dbReference type="GO" id="GO:0016740">
    <property type="term" value="F:transferase activity"/>
    <property type="evidence" value="ECO:0007669"/>
    <property type="project" value="UniProtKB-KW"/>
</dbReference>
<comment type="function">
    <text evidence="3 6">Allows the formation of correctly charged Asn-tRNA(Asn) or Gln-tRNA(Gln) through the transamidation of misacylated Asp-tRNA(Asn) or Glu-tRNA(Gln) in organisms which lack either or both of asparaginyl-tRNA or glutaminyl-tRNA synthetases. The reaction takes place in the presence of glutamine and ATP through an activated phospho-Asp-tRNA(Asn) or phospho-Glu-tRNA(Gln).</text>
</comment>
<accession>A0A1I3JHK5</accession>
<protein>
    <recommendedName>
        <fullName evidence="6">Aspartyl/glutamyl-tRNA(Asn/Gln) amidotransferase subunit C</fullName>
        <shortName evidence="6">Asp/Glu-ADT subunit C</shortName>
        <ecNumber evidence="6">6.3.5.-</ecNumber>
    </recommendedName>
</protein>
<evidence type="ECO:0000256" key="4">
    <source>
        <dbReference type="ARBA" id="ARBA00047380"/>
    </source>
</evidence>
<dbReference type="GO" id="GO:0070681">
    <property type="term" value="P:glutaminyl-tRNAGln biosynthesis via transamidation"/>
    <property type="evidence" value="ECO:0007669"/>
    <property type="project" value="TreeGrafter"/>
</dbReference>
<dbReference type="PANTHER" id="PTHR15004">
    <property type="entry name" value="GLUTAMYL-TRNA(GLN) AMIDOTRANSFERASE SUBUNIT C, MITOCHONDRIAL"/>
    <property type="match status" value="1"/>
</dbReference>
<dbReference type="EC" id="6.3.5.-" evidence="6"/>
<dbReference type="STRING" id="46223.SAMN05421852_10172"/>
<evidence type="ECO:0000313" key="8">
    <source>
        <dbReference type="Proteomes" id="UP000199545"/>
    </source>
</evidence>
<evidence type="ECO:0000313" key="7">
    <source>
        <dbReference type="EMBL" id="SFI59458.1"/>
    </source>
</evidence>
<dbReference type="GO" id="GO:0050566">
    <property type="term" value="F:asparaginyl-tRNA synthase (glutamine-hydrolyzing) activity"/>
    <property type="evidence" value="ECO:0007669"/>
    <property type="project" value="RHEA"/>
</dbReference>
<evidence type="ECO:0000256" key="6">
    <source>
        <dbReference type="HAMAP-Rule" id="MF_00122"/>
    </source>
</evidence>
<dbReference type="OrthoDB" id="9813938at2"/>
<name>A0A1I3JHK5_9BACL</name>
<dbReference type="GO" id="GO:0006412">
    <property type="term" value="P:translation"/>
    <property type="evidence" value="ECO:0007669"/>
    <property type="project" value="UniProtKB-UniRule"/>
</dbReference>
<comment type="subunit">
    <text evidence="2 6">Heterotrimer of A, B and C subunits.</text>
</comment>
<proteinExistence type="inferred from homology"/>
<dbReference type="SUPFAM" id="SSF141000">
    <property type="entry name" value="Glu-tRNAGln amidotransferase C subunit"/>
    <property type="match status" value="1"/>
</dbReference>
<sequence length="96" mass="10931">MAISKEQVYHVAALSRLKLTETEAEQFTQQLNDILQFAEKLNELDTEQIEPTSHVLPIANVLRDDEARPSIPREKALLNAPDQKDGMFRVPAVFEE</sequence>
<keyword evidence="7" id="KW-0808">Transferase</keyword>
<comment type="catalytic activity">
    <reaction evidence="4 6">
        <text>L-aspartyl-tRNA(Asn) + L-glutamine + ATP + H2O = L-asparaginyl-tRNA(Asn) + L-glutamate + ADP + phosphate + 2 H(+)</text>
        <dbReference type="Rhea" id="RHEA:14513"/>
        <dbReference type="Rhea" id="RHEA-COMP:9674"/>
        <dbReference type="Rhea" id="RHEA-COMP:9677"/>
        <dbReference type="ChEBI" id="CHEBI:15377"/>
        <dbReference type="ChEBI" id="CHEBI:15378"/>
        <dbReference type="ChEBI" id="CHEBI:29985"/>
        <dbReference type="ChEBI" id="CHEBI:30616"/>
        <dbReference type="ChEBI" id="CHEBI:43474"/>
        <dbReference type="ChEBI" id="CHEBI:58359"/>
        <dbReference type="ChEBI" id="CHEBI:78515"/>
        <dbReference type="ChEBI" id="CHEBI:78516"/>
        <dbReference type="ChEBI" id="CHEBI:456216"/>
    </reaction>
</comment>
<evidence type="ECO:0000256" key="1">
    <source>
        <dbReference type="ARBA" id="ARBA00010757"/>
    </source>
</evidence>
<dbReference type="GO" id="GO:0006450">
    <property type="term" value="P:regulation of translational fidelity"/>
    <property type="evidence" value="ECO:0007669"/>
    <property type="project" value="InterPro"/>
</dbReference>
<evidence type="ECO:0000256" key="3">
    <source>
        <dbReference type="ARBA" id="ARBA00024799"/>
    </source>
</evidence>
<dbReference type="GO" id="GO:0050567">
    <property type="term" value="F:glutaminyl-tRNA synthase (glutamine-hydrolyzing) activity"/>
    <property type="evidence" value="ECO:0007669"/>
    <property type="project" value="UniProtKB-UniRule"/>
</dbReference>
<comment type="similarity">
    <text evidence="1 6">Belongs to the GatC family.</text>
</comment>
<keyword evidence="6" id="KW-0547">Nucleotide-binding</keyword>
<evidence type="ECO:0000256" key="2">
    <source>
        <dbReference type="ARBA" id="ARBA00011123"/>
    </source>
</evidence>
<dbReference type="HAMAP" id="MF_00122">
    <property type="entry name" value="GatC"/>
    <property type="match status" value="1"/>
</dbReference>
<dbReference type="Gene3D" id="1.10.20.60">
    <property type="entry name" value="Glu-tRNAGln amidotransferase C subunit, N-terminal domain"/>
    <property type="match status" value="1"/>
</dbReference>
<dbReference type="GO" id="GO:0005524">
    <property type="term" value="F:ATP binding"/>
    <property type="evidence" value="ECO:0007669"/>
    <property type="project" value="UniProtKB-KW"/>
</dbReference>
<dbReference type="PANTHER" id="PTHR15004:SF0">
    <property type="entry name" value="GLUTAMYL-TRNA(GLN) AMIDOTRANSFERASE SUBUNIT C, MITOCHONDRIAL"/>
    <property type="match status" value="1"/>
</dbReference>
<comment type="catalytic activity">
    <reaction evidence="5 6">
        <text>L-glutamyl-tRNA(Gln) + L-glutamine + ATP + H2O = L-glutaminyl-tRNA(Gln) + L-glutamate + ADP + phosphate + H(+)</text>
        <dbReference type="Rhea" id="RHEA:17521"/>
        <dbReference type="Rhea" id="RHEA-COMP:9681"/>
        <dbReference type="Rhea" id="RHEA-COMP:9684"/>
        <dbReference type="ChEBI" id="CHEBI:15377"/>
        <dbReference type="ChEBI" id="CHEBI:15378"/>
        <dbReference type="ChEBI" id="CHEBI:29985"/>
        <dbReference type="ChEBI" id="CHEBI:30616"/>
        <dbReference type="ChEBI" id="CHEBI:43474"/>
        <dbReference type="ChEBI" id="CHEBI:58359"/>
        <dbReference type="ChEBI" id="CHEBI:78520"/>
        <dbReference type="ChEBI" id="CHEBI:78521"/>
        <dbReference type="ChEBI" id="CHEBI:456216"/>
    </reaction>
</comment>
<keyword evidence="6" id="KW-0648">Protein biosynthesis</keyword>
<dbReference type="RefSeq" id="WP_093227002.1">
    <property type="nucleotide sequence ID" value="NZ_FORR01000001.1"/>
</dbReference>
<reference evidence="7 8" key="1">
    <citation type="submission" date="2016-10" db="EMBL/GenBank/DDBJ databases">
        <authorList>
            <person name="de Groot N.N."/>
        </authorList>
    </citation>
    <scope>NUCLEOTIDE SEQUENCE [LARGE SCALE GENOMIC DNA]</scope>
    <source>
        <strain evidence="7 8">DSM 44778</strain>
    </source>
</reference>
<dbReference type="NCBIfam" id="TIGR00135">
    <property type="entry name" value="gatC"/>
    <property type="match status" value="1"/>
</dbReference>
<dbReference type="InterPro" id="IPR036113">
    <property type="entry name" value="Asp/Glu-ADT_sf_sub_c"/>
</dbReference>
<organism evidence="7 8">
    <name type="scientific">Thermoflavimicrobium dichotomicum</name>
    <dbReference type="NCBI Taxonomy" id="46223"/>
    <lineage>
        <taxon>Bacteria</taxon>
        <taxon>Bacillati</taxon>
        <taxon>Bacillota</taxon>
        <taxon>Bacilli</taxon>
        <taxon>Bacillales</taxon>
        <taxon>Thermoactinomycetaceae</taxon>
        <taxon>Thermoflavimicrobium</taxon>
    </lineage>
</organism>
<keyword evidence="6" id="KW-0436">Ligase</keyword>
<dbReference type="EMBL" id="FORR01000001">
    <property type="protein sequence ID" value="SFI59458.1"/>
    <property type="molecule type" value="Genomic_DNA"/>
</dbReference>
<keyword evidence="6" id="KW-0067">ATP-binding</keyword>
<evidence type="ECO:0000256" key="5">
    <source>
        <dbReference type="ARBA" id="ARBA00047913"/>
    </source>
</evidence>
<dbReference type="Pfam" id="PF02686">
    <property type="entry name" value="GatC"/>
    <property type="match status" value="1"/>
</dbReference>
<gene>
    <name evidence="6" type="primary">gatC</name>
    <name evidence="7" type="ORF">SAMN05421852_10172</name>
</gene>
<dbReference type="Proteomes" id="UP000199545">
    <property type="component" value="Unassembled WGS sequence"/>
</dbReference>